<keyword evidence="1" id="KW-1133">Transmembrane helix</keyword>
<gene>
    <name evidence="2" type="ORF">ECPE_LOCUS8689</name>
</gene>
<sequence length="944" mass="107598">MQTSNTSYSGGLFQYFPFNGTDWIPILLHDGFSDTRIQFMLFLCAFFALVQLVLYIHYLFLVARKKFPRRWFAARKRKKQLAIERFCASNTGSVSDLEPCESCRSLNRRKDSCEWDFDVALDRLLRQNHVKCNPDEANAIMEAVVETKTGTIPQIVRKPFSERSRRSLMHRNVSSHVNSKSHRQRVVILSVVAAFFAICMTAHVTSLIVAIRTDHVITEALNALPERGHVITIQAERFLENCLDSTYDMIRVHIRNDAARIDNQSHLHYLVDRAKQLGSEAVACLIDPCMSNQNVSNEAIILFPQVSTNTSNEILADSLLATFNIVLSRLTALSEASVALNSQTIQITERAWYEYRQGLSRIVPFRSTWSEQISANDSWSSSVLVSRIYHTICSHLSHTLIFTSCEQVSTYLHSFVNYVNALPTMLPSKSLESVIQFASMPRVFHAEKLVKDWLPVVTDLPGQGVLFLLQTYLVPEINRLKTKLSEITATTPPYEVVEQFNRYTRVYASMMIITFTILVASGLLLLSVTCYFIFRACVQYHDWQDECYQSPTSHSSSFSTMRTTKTASSSCERSCRFLRWFTWILVMLICLVLVIVGTSIVYVSALIQNETCLYMFPGPAQNVADIKLTTGLSKLLQNLDKLKSLLETPYLNLEIPYPILKTFGSDYRPGQMPLLPSLHLNPPVNFSALLHSTWFNQTLNYLWHKDVREKLEQVDVASRLPKIQLEQIFNQVVKSMQLEKSFDHLNVASLNSYLNDPGPAYVVELRKVLLQIDTNESRTLANEFVDVEKYYKTYSQSYRIARENLVRIDQNKELIAPVRMLVSNASIALNRLNQLTTSQLIALIDQVITRGWPKYLPSIEKQLVPFLLRLLDDLIPFPGLTPIYQETIGILCPLLDNQSHPEWTLNFPRSSNVSFNPELDKLGTSLFISAMALMLASLCSLFVA</sequence>
<organism evidence="4">
    <name type="scientific">Echinostoma caproni</name>
    <dbReference type="NCBI Taxonomy" id="27848"/>
    <lineage>
        <taxon>Eukaryota</taxon>
        <taxon>Metazoa</taxon>
        <taxon>Spiralia</taxon>
        <taxon>Lophotrochozoa</taxon>
        <taxon>Platyhelminthes</taxon>
        <taxon>Trematoda</taxon>
        <taxon>Digenea</taxon>
        <taxon>Plagiorchiida</taxon>
        <taxon>Echinostomata</taxon>
        <taxon>Echinostomatoidea</taxon>
        <taxon>Echinostomatidae</taxon>
        <taxon>Echinostoma</taxon>
    </lineage>
</organism>
<dbReference type="OrthoDB" id="6248623at2759"/>
<keyword evidence="3" id="KW-1185">Reference proteome</keyword>
<dbReference type="AlphaFoldDB" id="A0A183AP05"/>
<keyword evidence="1" id="KW-0472">Membrane</keyword>
<reference evidence="2 3" key="2">
    <citation type="submission" date="2018-11" db="EMBL/GenBank/DDBJ databases">
        <authorList>
            <consortium name="Pathogen Informatics"/>
        </authorList>
    </citation>
    <scope>NUCLEOTIDE SEQUENCE [LARGE SCALE GENOMIC DNA]</scope>
    <source>
        <strain evidence="2 3">Egypt</strain>
    </source>
</reference>
<evidence type="ECO:0000313" key="4">
    <source>
        <dbReference type="WBParaSite" id="ECPE_0000871601-mRNA-1"/>
    </source>
</evidence>
<keyword evidence="1" id="KW-0812">Transmembrane</keyword>
<feature type="transmembrane region" description="Helical" evidence="1">
    <location>
        <begin position="506"/>
        <end position="534"/>
    </location>
</feature>
<feature type="transmembrane region" description="Helical" evidence="1">
    <location>
        <begin position="580"/>
        <end position="607"/>
    </location>
</feature>
<name>A0A183AP05_9TREM</name>
<evidence type="ECO:0000313" key="3">
    <source>
        <dbReference type="Proteomes" id="UP000272942"/>
    </source>
</evidence>
<dbReference type="Proteomes" id="UP000272942">
    <property type="component" value="Unassembled WGS sequence"/>
</dbReference>
<dbReference type="EMBL" id="UZAN01046318">
    <property type="protein sequence ID" value="VDP84024.1"/>
    <property type="molecule type" value="Genomic_DNA"/>
</dbReference>
<evidence type="ECO:0000256" key="1">
    <source>
        <dbReference type="SAM" id="Phobius"/>
    </source>
</evidence>
<feature type="transmembrane region" description="Helical" evidence="1">
    <location>
        <begin position="37"/>
        <end position="61"/>
    </location>
</feature>
<feature type="transmembrane region" description="Helical" evidence="1">
    <location>
        <begin position="186"/>
        <end position="211"/>
    </location>
</feature>
<proteinExistence type="predicted"/>
<dbReference type="WBParaSite" id="ECPE_0000871601-mRNA-1">
    <property type="protein sequence ID" value="ECPE_0000871601-mRNA-1"/>
    <property type="gene ID" value="ECPE_0000871601"/>
</dbReference>
<protein>
    <submittedName>
        <fullName evidence="4">Guanylate cyclase domain-containing protein</fullName>
    </submittedName>
</protein>
<reference evidence="4" key="1">
    <citation type="submission" date="2016-06" db="UniProtKB">
        <authorList>
            <consortium name="WormBaseParasite"/>
        </authorList>
    </citation>
    <scope>IDENTIFICATION</scope>
</reference>
<evidence type="ECO:0000313" key="2">
    <source>
        <dbReference type="EMBL" id="VDP84024.1"/>
    </source>
</evidence>
<accession>A0A183AP05</accession>